<name>A0A850H3L9_9SPHN</name>
<comment type="caution">
    <text evidence="1">The sequence shown here is derived from an EMBL/GenBank/DDBJ whole genome shotgun (WGS) entry which is preliminary data.</text>
</comment>
<dbReference type="RefSeq" id="WP_176272106.1">
    <property type="nucleotide sequence ID" value="NZ_JABWTA010000001.1"/>
</dbReference>
<dbReference type="PANTHER" id="PTHR40590:SF1">
    <property type="entry name" value="CYTOPLASMIC PROTEIN"/>
    <property type="match status" value="1"/>
</dbReference>
<dbReference type="Proteomes" id="UP000546031">
    <property type="component" value="Unassembled WGS sequence"/>
</dbReference>
<reference evidence="1 2" key="1">
    <citation type="submission" date="2020-06" db="EMBL/GenBank/DDBJ databases">
        <title>Altererythrobacter lutimaris sp. nov., a marine bacterium isolated from a tidal flat.</title>
        <authorList>
            <person name="Kim D."/>
            <person name="Yoo Y."/>
            <person name="Kim J.-J."/>
        </authorList>
    </citation>
    <scope>NUCLEOTIDE SEQUENCE [LARGE SCALE GENOMIC DNA]</scope>
    <source>
        <strain evidence="1 2">JGD-16</strain>
    </source>
</reference>
<dbReference type="InterPro" id="IPR047111">
    <property type="entry name" value="YbaP-like"/>
</dbReference>
<sequence>MLRTLLTGFAALCVAACSDTPDSPSQGSAPSPLLYEVTSPDGATEGWLFGTIHALPDGTEWRTDVLQDTIENSDYLVVEIAGLDNQRAMVDTFMALSRTPDQPDIGTRVEQSERPLLFDLIDRAGYSAHDFASVETWAAALMLAQVNATGDPANGVDRALLKDFQGRDIREFEGADVQLGIFDQLAEKDQRDLLSGVLEESQSDDPTRLRNAWLAGDETILIEATNTGIMTDPELRAAILTDRNDEWMRQLVPLLQGDPKPFVAVGAAHLVGPEGLPAQLEALGYTVERIQ</sequence>
<evidence type="ECO:0000313" key="2">
    <source>
        <dbReference type="Proteomes" id="UP000546031"/>
    </source>
</evidence>
<dbReference type="Pfam" id="PF01963">
    <property type="entry name" value="TraB_PrgY_gumN"/>
    <property type="match status" value="1"/>
</dbReference>
<organism evidence="1 2">
    <name type="scientific">Altererythrobacter lutimaris</name>
    <dbReference type="NCBI Taxonomy" id="2743979"/>
    <lineage>
        <taxon>Bacteria</taxon>
        <taxon>Pseudomonadati</taxon>
        <taxon>Pseudomonadota</taxon>
        <taxon>Alphaproteobacteria</taxon>
        <taxon>Sphingomonadales</taxon>
        <taxon>Erythrobacteraceae</taxon>
        <taxon>Altererythrobacter</taxon>
    </lineage>
</organism>
<dbReference type="AlphaFoldDB" id="A0A850H3L9"/>
<gene>
    <name evidence="1" type="ORF">HUO12_02485</name>
</gene>
<keyword evidence="2" id="KW-1185">Reference proteome</keyword>
<proteinExistence type="predicted"/>
<evidence type="ECO:0000313" key="1">
    <source>
        <dbReference type="EMBL" id="NVE93757.1"/>
    </source>
</evidence>
<dbReference type="CDD" id="cd14789">
    <property type="entry name" value="Tiki"/>
    <property type="match status" value="1"/>
</dbReference>
<protein>
    <submittedName>
        <fullName evidence="1">TraB/GumN family protein</fullName>
    </submittedName>
</protein>
<dbReference type="InterPro" id="IPR002816">
    <property type="entry name" value="TraB/PrgY/GumN_fam"/>
</dbReference>
<dbReference type="EMBL" id="JABWTA010000001">
    <property type="protein sequence ID" value="NVE93757.1"/>
    <property type="molecule type" value="Genomic_DNA"/>
</dbReference>
<accession>A0A850H3L9</accession>
<dbReference type="PANTHER" id="PTHR40590">
    <property type="entry name" value="CYTOPLASMIC PROTEIN-RELATED"/>
    <property type="match status" value="1"/>
</dbReference>